<dbReference type="GO" id="GO:0005634">
    <property type="term" value="C:nucleus"/>
    <property type="evidence" value="ECO:0007669"/>
    <property type="project" value="UniProtKB-SubCell"/>
</dbReference>
<dbReference type="InterPro" id="IPR002589">
    <property type="entry name" value="Macro_dom"/>
</dbReference>
<evidence type="ECO:0000256" key="6">
    <source>
        <dbReference type="ARBA" id="ARBA00024347"/>
    </source>
</evidence>
<keyword evidence="3 7" id="KW-0808">Transferase</keyword>
<dbReference type="GO" id="GO:0070212">
    <property type="term" value="P:protein poly-ADP-ribosylation"/>
    <property type="evidence" value="ECO:0007669"/>
    <property type="project" value="TreeGrafter"/>
</dbReference>
<evidence type="ECO:0000256" key="7">
    <source>
        <dbReference type="RuleBase" id="RU362114"/>
    </source>
</evidence>
<dbReference type="AlphaFoldDB" id="A0AAQ6A1P2"/>
<dbReference type="CDD" id="cd01439">
    <property type="entry name" value="TCCD_inducible_PARP_like"/>
    <property type="match status" value="1"/>
</dbReference>
<keyword evidence="4 7" id="KW-0520">NAD</keyword>
<dbReference type="Pfam" id="PF01661">
    <property type="entry name" value="Macro"/>
    <property type="match status" value="2"/>
</dbReference>
<dbReference type="PANTHER" id="PTHR14453">
    <property type="entry name" value="PARP/ZINC FINGER CCCH TYPE DOMAIN CONTAINING PROTEIN"/>
    <property type="match status" value="1"/>
</dbReference>
<evidence type="ECO:0000259" key="8">
    <source>
        <dbReference type="PROSITE" id="PS51059"/>
    </source>
</evidence>
<evidence type="ECO:0000313" key="10">
    <source>
        <dbReference type="Ensembl" id="ENSAOCP00000069905.1"/>
    </source>
</evidence>
<dbReference type="RefSeq" id="XP_023143599.2">
    <property type="nucleotide sequence ID" value="XM_023287831.3"/>
</dbReference>
<comment type="similarity">
    <text evidence="6">Belongs to the ARTD/PARP family.</text>
</comment>
<evidence type="ECO:0000256" key="2">
    <source>
        <dbReference type="ARBA" id="ARBA00022676"/>
    </source>
</evidence>
<feature type="domain" description="PARP catalytic" evidence="8">
    <location>
        <begin position="980"/>
        <end position="1177"/>
    </location>
</feature>
<evidence type="ECO:0000313" key="11">
    <source>
        <dbReference type="Proteomes" id="UP001501940"/>
    </source>
</evidence>
<dbReference type="FunFam" id="3.90.228.10:FF:000008">
    <property type="entry name" value="Poly [ADP-ribose] polymerase"/>
    <property type="match status" value="1"/>
</dbReference>
<keyword evidence="2 7" id="KW-0328">Glycosyltransferase</keyword>
<comment type="subcellular location">
    <subcellularLocation>
        <location evidence="1">Nucleus</location>
    </subcellularLocation>
</comment>
<dbReference type="PROSITE" id="PS51154">
    <property type="entry name" value="MACRO"/>
    <property type="match status" value="2"/>
</dbReference>
<dbReference type="Gene3D" id="3.90.228.10">
    <property type="match status" value="1"/>
</dbReference>
<name>A0AAQ6A1P2_AMPOC</name>
<keyword evidence="11" id="KW-1185">Reference proteome</keyword>
<dbReference type="GeneTree" id="ENSGT00940000154311"/>
<evidence type="ECO:0000256" key="1">
    <source>
        <dbReference type="ARBA" id="ARBA00004123"/>
    </source>
</evidence>
<dbReference type="InterPro" id="IPR012317">
    <property type="entry name" value="Poly(ADP-ribose)pol_cat_dom"/>
</dbReference>
<dbReference type="InterPro" id="IPR052056">
    <property type="entry name" value="Mono-ARTD/PARP"/>
</dbReference>
<dbReference type="GO" id="GO:1990404">
    <property type="term" value="F:NAD+-protein mono-ADP-ribosyltransferase activity"/>
    <property type="evidence" value="ECO:0007669"/>
    <property type="project" value="TreeGrafter"/>
</dbReference>
<evidence type="ECO:0000256" key="5">
    <source>
        <dbReference type="ARBA" id="ARBA00023242"/>
    </source>
</evidence>
<feature type="domain" description="Macro" evidence="9">
    <location>
        <begin position="590"/>
        <end position="763"/>
    </location>
</feature>
<dbReference type="EC" id="2.4.2.-" evidence="7"/>
<dbReference type="Gene3D" id="3.40.220.10">
    <property type="entry name" value="Leucine Aminopeptidase, subunit E, domain 1"/>
    <property type="match status" value="2"/>
</dbReference>
<reference evidence="10" key="2">
    <citation type="submission" date="2025-08" db="UniProtKB">
        <authorList>
            <consortium name="Ensembl"/>
        </authorList>
    </citation>
    <scope>IDENTIFICATION</scope>
</reference>
<dbReference type="KEGG" id="aoce:111580198"/>
<dbReference type="GO" id="GO:0003950">
    <property type="term" value="F:NAD+ poly-ADP-ribosyltransferase activity"/>
    <property type="evidence" value="ECO:0007669"/>
    <property type="project" value="UniProtKB-UniRule"/>
</dbReference>
<dbReference type="PANTHER" id="PTHR14453:SF107">
    <property type="entry name" value="POLY [ADP-RIBOSE] POLYMERASE"/>
    <property type="match status" value="1"/>
</dbReference>
<protein>
    <recommendedName>
        <fullName evidence="7">Poly [ADP-ribose] polymerase</fullName>
        <shortName evidence="7">PARP</shortName>
        <ecNumber evidence="7">2.4.2.-</ecNumber>
    </recommendedName>
</protein>
<dbReference type="Ensembl" id="ENSAOCT00000040185.1">
    <property type="protein sequence ID" value="ENSAOCP00000069905.1"/>
    <property type="gene ID" value="ENSAOCG00000026974.1"/>
</dbReference>
<feature type="domain" description="Macro" evidence="9">
    <location>
        <begin position="385"/>
        <end position="571"/>
    </location>
</feature>
<evidence type="ECO:0000256" key="3">
    <source>
        <dbReference type="ARBA" id="ARBA00022679"/>
    </source>
</evidence>
<reference evidence="10 11" key="1">
    <citation type="submission" date="2022-01" db="EMBL/GenBank/DDBJ databases">
        <title>A chromosome-scale genome assembly of the false clownfish, Amphiprion ocellaris.</title>
        <authorList>
            <person name="Ryu T."/>
        </authorList>
    </citation>
    <scope>NUCLEOTIDE SEQUENCE [LARGE SCALE GENOMIC DNA]</scope>
</reference>
<dbReference type="PROSITE" id="PS51059">
    <property type="entry name" value="PARP_CATALYTIC"/>
    <property type="match status" value="1"/>
</dbReference>
<accession>A0AAQ6A1P2</accession>
<proteinExistence type="inferred from homology"/>
<dbReference type="GO" id="GO:0005737">
    <property type="term" value="C:cytoplasm"/>
    <property type="evidence" value="ECO:0007669"/>
    <property type="project" value="TreeGrafter"/>
</dbReference>
<dbReference type="SUPFAM" id="SSF52949">
    <property type="entry name" value="Macro domain-like"/>
    <property type="match status" value="2"/>
</dbReference>
<dbReference type="Pfam" id="PF00644">
    <property type="entry name" value="PARP"/>
    <property type="match status" value="1"/>
</dbReference>
<evidence type="ECO:0000259" key="9">
    <source>
        <dbReference type="PROSITE" id="PS51154"/>
    </source>
</evidence>
<dbReference type="GeneID" id="111580198"/>
<keyword evidence="5" id="KW-0539">Nucleus</keyword>
<dbReference type="GO" id="GO:0010629">
    <property type="term" value="P:negative regulation of gene expression"/>
    <property type="evidence" value="ECO:0007669"/>
    <property type="project" value="TreeGrafter"/>
</dbReference>
<dbReference type="GO" id="GO:0003714">
    <property type="term" value="F:transcription corepressor activity"/>
    <property type="evidence" value="ECO:0007669"/>
    <property type="project" value="TreeGrafter"/>
</dbReference>
<dbReference type="Proteomes" id="UP001501940">
    <property type="component" value="Chromosome 23"/>
</dbReference>
<dbReference type="InterPro" id="IPR043472">
    <property type="entry name" value="Macro_dom-like"/>
</dbReference>
<dbReference type="SMART" id="SM00506">
    <property type="entry name" value="A1pp"/>
    <property type="match status" value="1"/>
</dbReference>
<evidence type="ECO:0000256" key="4">
    <source>
        <dbReference type="ARBA" id="ARBA00023027"/>
    </source>
</evidence>
<organism evidence="10 11">
    <name type="scientific">Amphiprion ocellaris</name>
    <name type="common">Clown anemonefish</name>
    <dbReference type="NCBI Taxonomy" id="80972"/>
    <lineage>
        <taxon>Eukaryota</taxon>
        <taxon>Metazoa</taxon>
        <taxon>Chordata</taxon>
        <taxon>Craniata</taxon>
        <taxon>Vertebrata</taxon>
        <taxon>Euteleostomi</taxon>
        <taxon>Actinopterygii</taxon>
        <taxon>Neopterygii</taxon>
        <taxon>Teleostei</taxon>
        <taxon>Neoteleostei</taxon>
        <taxon>Acanthomorphata</taxon>
        <taxon>Ovalentaria</taxon>
        <taxon>Pomacentridae</taxon>
        <taxon>Amphiprion</taxon>
    </lineage>
</organism>
<reference evidence="10" key="3">
    <citation type="submission" date="2025-09" db="UniProtKB">
        <authorList>
            <consortium name="Ensembl"/>
        </authorList>
    </citation>
    <scope>IDENTIFICATION</scope>
</reference>
<sequence length="1177" mass="131094">MYKDVFTEENRKALLRKLHPLSVSWDRDLTMSRTSSLCNLKPIYQPYTSQSQKECPVGEEQFKLVEEEYIQVMSTHCTAVKIFRGKGNTIILKGPDNEVQSGAARLYELTKKVLEKRVKLPIDLITFIKTSDAISKYQIQFQSFKNPVFLEVGSDLVLFSLSSHALDDAFQTLLKDLSMEIVKLQAAAAVSPDLDRVKEVLIKAKNQINCGKLRVDVSFIPEHGRPTVTKVRLVGYSEDVKKLREILHDYQINQAVIEEVLDLPNPDLVDCFNDILEWIDVKQTKVTFKFFHSLNPGVLLCGPRCHVQETKQALTSALASLISDALALDGPGALRYFRADGKVSKELVESSFKVLIRERKGGYQKNKPPSIRTITPRFSISPRWCKTPSSMAVNKPSLEIKLGSLVDEQVNVLVVPMLGMQLSSTKIGKCLLSKAGNAIRRSFDLMAAKGTIVPGDVLEVDGPPSLGCSKIFFVECLRWDGVNGQSEQALSNGLKRCLDLCVQHGCSSVALPVIGPGVALQYPWRKAFQILSEKIFQFASSSSSGSLSNINIVIKPDHYSEECYHDVYQHLKLKIKQGGQEIFRSLTSDLDDIIATMGGGVKLQVVFGDIINETTDAVVNTTDFINFHTDGTCRNILSVAGPNVEALLKTAKVNQGDVFRTPPGSFPCKAILHVSEAKDAGAIEQLVCRIIQHCESSGYRSVAIPAISAGADGLDPGVAAHAILRGIKTATSSLSLLCLTSIRLVLIKIKVFSTFKKQMMQMFPPAVINTVSGSQLLRLPQQQSPVSVNPDLSILHSSSSQQSIFLFVGRCRKDVNDAMVELKNLYQAHCSTKIFTKDNLEDLTQDDLKDLKQLVETEGLYVKEDQPGRGGLMVSGLKDGINQVMQMLHTTTPLRREMRVREEDDLYSRVTWCILGLHGSWERLPKTANLNLERNNVTKGIVDTQGILWSVDLRKMEAKRQVTGGTTNLKRHEHLPDFTFPLYWDTMAVGESLKVVALQPSSVEYRTVEQKFTQTVHKTVIKIERLQNVYLRRAYDARKNHISEKNGQDVGAGEKLLYHGTSQDTCESIKKNGFDRGFSGKNATSFGQGTYFAVKASYSARSTYSQIADDGSQAVFVARVLTGFYTQGNSSMRVPPRRDSYQSHDYYDSVVDRIDNPSMYVVFHDNQAYPDYLITFC</sequence>
<dbReference type="SUPFAM" id="SSF56399">
    <property type="entry name" value="ADP-ribosylation"/>
    <property type="match status" value="1"/>
</dbReference>